<dbReference type="FunFam" id="1.10.10.60:FF:000132">
    <property type="entry name" value="AraC family transcriptional regulator"/>
    <property type="match status" value="1"/>
</dbReference>
<feature type="domain" description="HTH araC/xylS-type" evidence="7">
    <location>
        <begin position="132"/>
        <end position="229"/>
    </location>
</feature>
<dbReference type="SUPFAM" id="SSF46689">
    <property type="entry name" value="Homeodomain-like"/>
    <property type="match status" value="2"/>
</dbReference>
<dbReference type="AlphaFoldDB" id="A0A6G9Z277"/>
<keyword evidence="3" id="KW-0238">DNA-binding</keyword>
<evidence type="ECO:0000256" key="5">
    <source>
        <dbReference type="ARBA" id="ARBA00074140"/>
    </source>
</evidence>
<dbReference type="Proteomes" id="UP000500953">
    <property type="component" value="Chromosome"/>
</dbReference>
<keyword evidence="1" id="KW-0678">Repressor</keyword>
<protein>
    <recommendedName>
        <fullName evidence="5">HTH-type transcriptional regulator RipA</fullName>
    </recommendedName>
    <alternativeName>
        <fullName evidence="6">Repressor of iron proteins A</fullName>
    </alternativeName>
</protein>
<dbReference type="InterPro" id="IPR018062">
    <property type="entry name" value="HTH_AraC-typ_CS"/>
</dbReference>
<dbReference type="EMBL" id="CP046173">
    <property type="protein sequence ID" value="QIS19481.1"/>
    <property type="molecule type" value="Genomic_DNA"/>
</dbReference>
<evidence type="ECO:0000313" key="8">
    <source>
        <dbReference type="EMBL" id="QIS19481.1"/>
    </source>
</evidence>
<name>A0A6G9Z277_9NOCA</name>
<evidence type="ECO:0000256" key="3">
    <source>
        <dbReference type="ARBA" id="ARBA00023125"/>
    </source>
</evidence>
<keyword evidence="4" id="KW-0804">Transcription</keyword>
<dbReference type="InterPro" id="IPR009057">
    <property type="entry name" value="Homeodomain-like_sf"/>
</dbReference>
<accession>A0A6G9Z277</accession>
<reference evidence="8 9" key="1">
    <citation type="journal article" date="2019" name="ACS Chem. Biol.">
        <title>Identification and Mobilization of a Cryptic Antibiotic Biosynthesis Gene Locus from a Human-Pathogenic Nocardia Isolate.</title>
        <authorList>
            <person name="Herisse M."/>
            <person name="Ishida K."/>
            <person name="Porter J.L."/>
            <person name="Howden B."/>
            <person name="Hertweck C."/>
            <person name="Stinear T.P."/>
            <person name="Pidot S.J."/>
        </authorList>
    </citation>
    <scope>NUCLEOTIDE SEQUENCE [LARGE SCALE GENOMIC DNA]</scope>
    <source>
        <strain evidence="8 9">AUSMDU00012715</strain>
    </source>
</reference>
<dbReference type="InterPro" id="IPR018060">
    <property type="entry name" value="HTH_AraC"/>
</dbReference>
<dbReference type="GO" id="GO:0003700">
    <property type="term" value="F:DNA-binding transcription factor activity"/>
    <property type="evidence" value="ECO:0007669"/>
    <property type="project" value="InterPro"/>
</dbReference>
<dbReference type="PANTHER" id="PTHR11019">
    <property type="entry name" value="HTH-TYPE TRANSCRIPTIONAL REGULATOR NIMR"/>
    <property type="match status" value="1"/>
</dbReference>
<evidence type="ECO:0000256" key="1">
    <source>
        <dbReference type="ARBA" id="ARBA00022491"/>
    </source>
</evidence>
<evidence type="ECO:0000256" key="2">
    <source>
        <dbReference type="ARBA" id="ARBA00023015"/>
    </source>
</evidence>
<dbReference type="SMART" id="SM00342">
    <property type="entry name" value="HTH_ARAC"/>
    <property type="match status" value="1"/>
</dbReference>
<evidence type="ECO:0000313" key="9">
    <source>
        <dbReference type="Proteomes" id="UP000500953"/>
    </source>
</evidence>
<dbReference type="PROSITE" id="PS01124">
    <property type="entry name" value="HTH_ARAC_FAMILY_2"/>
    <property type="match status" value="1"/>
</dbReference>
<dbReference type="PANTHER" id="PTHR11019:SF199">
    <property type="entry name" value="HTH-TYPE TRANSCRIPTIONAL REGULATOR NIMR"/>
    <property type="match status" value="1"/>
</dbReference>
<organism evidence="8 9">
    <name type="scientific">Nocardia terpenica</name>
    <dbReference type="NCBI Taxonomy" id="455432"/>
    <lineage>
        <taxon>Bacteria</taxon>
        <taxon>Bacillati</taxon>
        <taxon>Actinomycetota</taxon>
        <taxon>Actinomycetes</taxon>
        <taxon>Mycobacteriales</taxon>
        <taxon>Nocardiaceae</taxon>
        <taxon>Nocardia</taxon>
    </lineage>
</organism>
<dbReference type="GO" id="GO:0043565">
    <property type="term" value="F:sequence-specific DNA binding"/>
    <property type="evidence" value="ECO:0007669"/>
    <property type="project" value="InterPro"/>
</dbReference>
<dbReference type="Pfam" id="PF12833">
    <property type="entry name" value="HTH_18"/>
    <property type="match status" value="1"/>
</dbReference>
<proteinExistence type="predicted"/>
<evidence type="ECO:0000256" key="6">
    <source>
        <dbReference type="ARBA" id="ARBA00079449"/>
    </source>
</evidence>
<evidence type="ECO:0000259" key="7">
    <source>
        <dbReference type="PROSITE" id="PS01124"/>
    </source>
</evidence>
<dbReference type="RefSeq" id="WP_167486767.1">
    <property type="nucleotide sequence ID" value="NZ_CP046173.1"/>
</dbReference>
<evidence type="ECO:0000256" key="4">
    <source>
        <dbReference type="ARBA" id="ARBA00023163"/>
    </source>
</evidence>
<dbReference type="PROSITE" id="PS00041">
    <property type="entry name" value="HTH_ARAC_FAMILY_1"/>
    <property type="match status" value="1"/>
</dbReference>
<dbReference type="Gene3D" id="1.10.10.60">
    <property type="entry name" value="Homeodomain-like"/>
    <property type="match status" value="1"/>
</dbReference>
<keyword evidence="2" id="KW-0805">Transcription regulation</keyword>
<sequence>MHAAAKQPHSHPEPMLLWTSTATVTVTTASRDWLVPPAFGIWVPGGVEHAVATLQGGELCVVHFVPDRCPVVWSEPTGIGVTPLLRELILHLDRVGLEDPGRWHAEALVYELLTPLPTNTIHVSMPVDPRVRTIAERLIDNPGDSRGLAVWAREVHAGVRTISRLFLSETGLTFAQWRTHVRIRAAATQLAKGASVHATARAVGYSKPSAFINAFRRTTGQTPGAYIQIDTPLPAPARARR</sequence>
<gene>
    <name evidence="8" type="ORF">F6W96_15530</name>
</gene>